<feature type="region of interest" description="Disordered" evidence="1">
    <location>
        <begin position="105"/>
        <end position="138"/>
    </location>
</feature>
<sequence length="760" mass="84744">MRSASRDLVRSELGRISKDIQQVMTSTQKYLGLGRIGELQQGALDPRSRSQPRFIRLDIIKDSVRAHLDAALQRIEEEGDEGVAFFPEVQTHLQLGFFAHGLYSSSSGVQSSRKRKRDEPSGIEHNNGNEHSSAAVDSPVSAFASTASEIVEELSTSRLTFKNSAQLNQWDALAGSHFRTMHQTWRSNVDSMLLSFSRTTTALLCFVVLLHQRIVCDAASFLAEVLTATIREENEQDPSVLDRIRLCNALGALAVVLSDEARYEESMRAAEEAIELLRPIYDAAPSNHLCLMTVLKLAYGRSLLRMAQTDSSQQTQLNLSRKGYRVVTQAIDLARSAVQADRTDLTAMAMLANTLALKAELCDQLIKVRDDIKNSHAQLRSQTNPWKGKRQESLFIGTRYVLKKIDDPCGDADEACKSWDESISIFRALAEQIPGLYDAILAEAISSAAKSFSETRLDDPIAKFEETISIYRRLSESFPTFFDDELEYMNFDIALSYLIVGRLEDAEEAFKQMLDLRYGDREFVVNAWRGVDVEGSVHHARAVLCVRLERYEEALAHAERSCSIFREINPELPELMELLSVGGFCKWIMGDGTRTQEALQDLEASIAATNLHGDESDDNNLVKSSIALAYGWLGGVQCALGRYEEAQTNGQYAVDCIQQWLQSEGPKTVGRLNYEPYDFVLPHLRVLLAGTYVKAGRFEHAKETLQLGEDGKGADGPTRKTALLLKAYLLDRDGLEAEAATMKADAEGIPFRGFLEVLRL</sequence>
<accession>A0A8X7N3G3</accession>
<dbReference type="InterPro" id="IPR011990">
    <property type="entry name" value="TPR-like_helical_dom_sf"/>
</dbReference>
<evidence type="ECO:0000256" key="1">
    <source>
        <dbReference type="SAM" id="MobiDB-lite"/>
    </source>
</evidence>
<keyword evidence="3" id="KW-1185">Reference proteome</keyword>
<reference evidence="2" key="1">
    <citation type="submission" date="2016-04" db="EMBL/GenBank/DDBJ databases">
        <authorList>
            <person name="Nguyen H.D."/>
            <person name="Samba Siva P."/>
            <person name="Cullis J."/>
            <person name="Levesque C.A."/>
            <person name="Hambleton S."/>
        </authorList>
    </citation>
    <scope>NUCLEOTIDE SEQUENCE</scope>
    <source>
        <strain evidence="2">DAOMC 236422</strain>
    </source>
</reference>
<dbReference type="SUPFAM" id="SSF48452">
    <property type="entry name" value="TPR-like"/>
    <property type="match status" value="2"/>
</dbReference>
<name>A0A8X7N3G3_9BASI</name>
<comment type="caution">
    <text evidence="2">The sequence shown here is derived from an EMBL/GenBank/DDBJ whole genome shotgun (WGS) entry which is preliminary data.</text>
</comment>
<dbReference type="Proteomes" id="UP000078113">
    <property type="component" value="Unassembled WGS sequence"/>
</dbReference>
<evidence type="ECO:0008006" key="4">
    <source>
        <dbReference type="Google" id="ProtNLM"/>
    </source>
</evidence>
<organism evidence="2 3">
    <name type="scientific">Tilletia walkeri</name>
    <dbReference type="NCBI Taxonomy" id="117179"/>
    <lineage>
        <taxon>Eukaryota</taxon>
        <taxon>Fungi</taxon>
        <taxon>Dikarya</taxon>
        <taxon>Basidiomycota</taxon>
        <taxon>Ustilaginomycotina</taxon>
        <taxon>Exobasidiomycetes</taxon>
        <taxon>Tilletiales</taxon>
        <taxon>Tilletiaceae</taxon>
        <taxon>Tilletia</taxon>
    </lineage>
</organism>
<protein>
    <recommendedName>
        <fullName evidence="4">TPR-like protein</fullName>
    </recommendedName>
</protein>
<dbReference type="Gene3D" id="1.25.40.10">
    <property type="entry name" value="Tetratricopeptide repeat domain"/>
    <property type="match status" value="2"/>
</dbReference>
<proteinExistence type="predicted"/>
<dbReference type="AlphaFoldDB" id="A0A8X7N3G3"/>
<gene>
    <name evidence="2" type="ORF">A4X09_0g6781</name>
</gene>
<evidence type="ECO:0000313" key="3">
    <source>
        <dbReference type="Proteomes" id="UP000078113"/>
    </source>
</evidence>
<dbReference type="InterPro" id="IPR019734">
    <property type="entry name" value="TPR_rpt"/>
</dbReference>
<evidence type="ECO:0000313" key="2">
    <source>
        <dbReference type="EMBL" id="KAE8265059.1"/>
    </source>
</evidence>
<dbReference type="SMART" id="SM00028">
    <property type="entry name" value="TPR"/>
    <property type="match status" value="3"/>
</dbReference>
<reference evidence="2" key="2">
    <citation type="journal article" date="2019" name="IMA Fungus">
        <title>Genome sequencing and comparison of five Tilletia species to identify candidate genes for the detection of regulated species infecting wheat.</title>
        <authorList>
            <person name="Nguyen H.D.T."/>
            <person name="Sultana T."/>
            <person name="Kesanakurti P."/>
            <person name="Hambleton S."/>
        </authorList>
    </citation>
    <scope>NUCLEOTIDE SEQUENCE</scope>
    <source>
        <strain evidence="2">DAOMC 236422</strain>
    </source>
</reference>
<dbReference type="EMBL" id="LWDG02000481">
    <property type="protein sequence ID" value="KAE8265059.1"/>
    <property type="molecule type" value="Genomic_DNA"/>
</dbReference>